<accession>A0A1H7UWK4</accession>
<feature type="transmembrane region" description="Helical" evidence="1">
    <location>
        <begin position="190"/>
        <end position="209"/>
    </location>
</feature>
<keyword evidence="1" id="KW-1133">Transmembrane helix</keyword>
<dbReference type="InterPro" id="IPR022472">
    <property type="entry name" value="VPLPA-CTERM"/>
</dbReference>
<dbReference type="OrthoDB" id="9151625at2"/>
<proteinExistence type="predicted"/>
<evidence type="ECO:0000313" key="4">
    <source>
        <dbReference type="Proteomes" id="UP000198744"/>
    </source>
</evidence>
<protein>
    <submittedName>
        <fullName evidence="3">VPLPA-CTERM protein sorting domain-containing protein</fullName>
    </submittedName>
</protein>
<keyword evidence="4" id="KW-1185">Reference proteome</keyword>
<keyword evidence="1" id="KW-0812">Transmembrane</keyword>
<feature type="signal peptide" evidence="2">
    <location>
        <begin position="1"/>
        <end position="32"/>
    </location>
</feature>
<evidence type="ECO:0000256" key="1">
    <source>
        <dbReference type="SAM" id="Phobius"/>
    </source>
</evidence>
<dbReference type="NCBIfam" id="TIGR03370">
    <property type="entry name" value="VPLPA-CTERM"/>
    <property type="match status" value="1"/>
</dbReference>
<evidence type="ECO:0000313" key="3">
    <source>
        <dbReference type="EMBL" id="SEM01226.1"/>
    </source>
</evidence>
<feature type="chain" id="PRO_5011462890" evidence="2">
    <location>
        <begin position="33"/>
        <end position="215"/>
    </location>
</feature>
<evidence type="ECO:0000256" key="2">
    <source>
        <dbReference type="SAM" id="SignalP"/>
    </source>
</evidence>
<dbReference type="RefSeq" id="WP_093882072.1">
    <property type="nucleotide sequence ID" value="NZ_FOBS01000002.1"/>
</dbReference>
<keyword evidence="1" id="KW-0472">Membrane</keyword>
<dbReference type="EMBL" id="FOBS01000002">
    <property type="protein sequence ID" value="SEM01226.1"/>
    <property type="molecule type" value="Genomic_DNA"/>
</dbReference>
<dbReference type="AlphaFoldDB" id="A0A1H7UWK4"/>
<sequence length="215" mass="23354">MKSSNDCRGFSSKRIFFVCLLSLLLFASNASADLYSYNLMYASPELNGGKTFNYGMVTVNLTSQDHATITFKSRGAYLLENRLGVQVNAFLFGVTNLTEGSFVAQKNFSGFGDFNASFSGLSDLTSYSFNLTRKSYLNDKGHWTSAAQVLRINDWGYQAISQIDPETGNSGYAAASTYFMGRGVQSMSAVPLPGAVWLLGSGLVGLAAIRRRRAA</sequence>
<keyword evidence="2" id="KW-0732">Signal</keyword>
<organism evidence="3 4">
    <name type="scientific">Syntrophus gentianae</name>
    <dbReference type="NCBI Taxonomy" id="43775"/>
    <lineage>
        <taxon>Bacteria</taxon>
        <taxon>Pseudomonadati</taxon>
        <taxon>Thermodesulfobacteriota</taxon>
        <taxon>Syntrophia</taxon>
        <taxon>Syntrophales</taxon>
        <taxon>Syntrophaceae</taxon>
        <taxon>Syntrophus</taxon>
    </lineage>
</organism>
<name>A0A1H7UWK4_9BACT</name>
<reference evidence="3 4" key="1">
    <citation type="submission" date="2016-10" db="EMBL/GenBank/DDBJ databases">
        <authorList>
            <person name="de Groot N.N."/>
        </authorList>
    </citation>
    <scope>NUCLEOTIDE SEQUENCE [LARGE SCALE GENOMIC DNA]</scope>
    <source>
        <strain evidence="3 4">DSM 8423</strain>
    </source>
</reference>
<gene>
    <name evidence="3" type="ORF">SAMN04489760_102149</name>
</gene>
<dbReference type="Proteomes" id="UP000198744">
    <property type="component" value="Unassembled WGS sequence"/>
</dbReference>